<evidence type="ECO:0000256" key="1">
    <source>
        <dbReference type="ARBA" id="ARBA00001968"/>
    </source>
</evidence>
<evidence type="ECO:0000256" key="2">
    <source>
        <dbReference type="ARBA" id="ARBA00004123"/>
    </source>
</evidence>
<dbReference type="PANTHER" id="PTHR22930">
    <property type="match status" value="1"/>
</dbReference>
<evidence type="ECO:0000313" key="16">
    <source>
        <dbReference type="Proteomes" id="UP001369086"/>
    </source>
</evidence>
<keyword evidence="9" id="KW-0378">Hydrolase</keyword>
<dbReference type="InterPro" id="IPR027806">
    <property type="entry name" value="HARBI1_dom"/>
</dbReference>
<dbReference type="InterPro" id="IPR045249">
    <property type="entry name" value="HARBI1-like"/>
</dbReference>
<accession>A0ABR0ZYV6</accession>
<evidence type="ECO:0000313" key="15">
    <source>
        <dbReference type="EMBL" id="KAK6490001.1"/>
    </source>
</evidence>
<evidence type="ECO:0000256" key="4">
    <source>
        <dbReference type="ARBA" id="ARBA00006958"/>
    </source>
</evidence>
<sequence>PRCTQWPTAPEFHTIKEGFHSICNFPNVVGVIDGTHIHIWMPCNDECHYVYWKGYLSLNVQIICNHKLIIRNVVAKWPGATQDAFIWSNCGVKAFEEDSSFQFGWLLGDSGYPRLPYLLTPVTTPTSRAEEEYNVDPCKTRQVIERCRGCLKMCFRALNKSGGALQYSPEKCVKIVIAALALHNIALQSTMVTEEAEDHPEHNDQPEETEQEPQNTAGCQVRNTLIEERYFLNGPRIFCVCIKLIPPSKKYFPYNSASKQHIVYVHICVCFIFVSWKRNNEQIYLFFNFFTKCLIRQINNNKKIHVVHESPSVTGVPSN</sequence>
<evidence type="ECO:0000256" key="3">
    <source>
        <dbReference type="ARBA" id="ARBA00004496"/>
    </source>
</evidence>
<evidence type="ECO:0000256" key="12">
    <source>
        <dbReference type="ARBA" id="ARBA00045850"/>
    </source>
</evidence>
<keyword evidence="8" id="KW-0479">Metal-binding</keyword>
<name>A0ABR0ZYV6_HUSHU</name>
<keyword evidence="6" id="KW-0963">Cytoplasm</keyword>
<evidence type="ECO:0000256" key="7">
    <source>
        <dbReference type="ARBA" id="ARBA00022722"/>
    </source>
</evidence>
<dbReference type="Pfam" id="PF13359">
    <property type="entry name" value="DDE_Tnp_4"/>
    <property type="match status" value="1"/>
</dbReference>
<dbReference type="EMBL" id="JAHFZB010000005">
    <property type="protein sequence ID" value="KAK6490001.1"/>
    <property type="molecule type" value="Genomic_DNA"/>
</dbReference>
<evidence type="ECO:0000259" key="14">
    <source>
        <dbReference type="Pfam" id="PF13359"/>
    </source>
</evidence>
<reference evidence="15 16" key="1">
    <citation type="submission" date="2021-05" db="EMBL/GenBank/DDBJ databases">
        <authorList>
            <person name="Zahm M."/>
            <person name="Klopp C."/>
            <person name="Cabau C."/>
            <person name="Kuhl H."/>
            <person name="Suciu R."/>
            <person name="Ciorpac M."/>
            <person name="Holostenco D."/>
            <person name="Gessner J."/>
            <person name="Wuertz S."/>
            <person name="Hohne C."/>
            <person name="Stock M."/>
            <person name="Gislard M."/>
            <person name="Lluch J."/>
            <person name="Milhes M."/>
            <person name="Lampietro C."/>
            <person name="Lopez Roques C."/>
            <person name="Donnadieu C."/>
            <person name="Du K."/>
            <person name="Schartl M."/>
            <person name="Guiguen Y."/>
        </authorList>
    </citation>
    <scope>NUCLEOTIDE SEQUENCE [LARGE SCALE GENOMIC DNA]</scope>
    <source>
        <strain evidence="15">Hh-F2</strain>
        <tissue evidence="15">Blood</tissue>
    </source>
</reference>
<comment type="cofactor">
    <cofactor evidence="1">
        <name>a divalent metal cation</name>
        <dbReference type="ChEBI" id="CHEBI:60240"/>
    </cofactor>
</comment>
<keyword evidence="10" id="KW-0539">Nucleus</keyword>
<evidence type="ECO:0000256" key="8">
    <source>
        <dbReference type="ARBA" id="ARBA00022723"/>
    </source>
</evidence>
<comment type="function">
    <text evidence="12">Transposase-derived protein that may have nuclease activity. Does not have transposase activity.</text>
</comment>
<dbReference type="PRINTS" id="PR02086">
    <property type="entry name" value="PUTNUCHARBI1"/>
</dbReference>
<comment type="caution">
    <text evidence="15">The sequence shown here is derived from an EMBL/GenBank/DDBJ whole genome shotgun (WGS) entry which is preliminary data.</text>
</comment>
<organism evidence="15 16">
    <name type="scientific">Huso huso</name>
    <name type="common">Beluga</name>
    <name type="synonym">Acipenser huso</name>
    <dbReference type="NCBI Taxonomy" id="61971"/>
    <lineage>
        <taxon>Eukaryota</taxon>
        <taxon>Metazoa</taxon>
        <taxon>Chordata</taxon>
        <taxon>Craniata</taxon>
        <taxon>Vertebrata</taxon>
        <taxon>Euteleostomi</taxon>
        <taxon>Actinopterygii</taxon>
        <taxon>Chondrostei</taxon>
        <taxon>Acipenseriformes</taxon>
        <taxon>Acipenseridae</taxon>
        <taxon>Huso</taxon>
    </lineage>
</organism>
<evidence type="ECO:0000256" key="6">
    <source>
        <dbReference type="ARBA" id="ARBA00022490"/>
    </source>
</evidence>
<gene>
    <name evidence="15" type="ORF">HHUSO_G6966</name>
</gene>
<dbReference type="Proteomes" id="UP001369086">
    <property type="component" value="Unassembled WGS sequence"/>
</dbReference>
<comment type="similarity">
    <text evidence="4">Belongs to the HARBI1 family.</text>
</comment>
<protein>
    <recommendedName>
        <fullName evidence="5">Putative nuclease HARBI1</fullName>
    </recommendedName>
    <alternativeName>
        <fullName evidence="11">Harbinger transposase-derived nuclease</fullName>
    </alternativeName>
</protein>
<proteinExistence type="inferred from homology"/>
<feature type="non-terminal residue" evidence="15">
    <location>
        <position position="1"/>
    </location>
</feature>
<evidence type="ECO:0000256" key="9">
    <source>
        <dbReference type="ARBA" id="ARBA00022801"/>
    </source>
</evidence>
<dbReference type="InterPro" id="IPR026103">
    <property type="entry name" value="HARBI1_animal"/>
</dbReference>
<keyword evidence="7" id="KW-0540">Nuclease</keyword>
<evidence type="ECO:0000256" key="5">
    <source>
        <dbReference type="ARBA" id="ARBA00015519"/>
    </source>
</evidence>
<evidence type="ECO:0000256" key="10">
    <source>
        <dbReference type="ARBA" id="ARBA00023242"/>
    </source>
</evidence>
<dbReference type="PANTHER" id="PTHR22930:SF85">
    <property type="entry name" value="GH03217P-RELATED"/>
    <property type="match status" value="1"/>
</dbReference>
<evidence type="ECO:0000256" key="11">
    <source>
        <dbReference type="ARBA" id="ARBA00030126"/>
    </source>
</evidence>
<feature type="domain" description="DDE Tnp4" evidence="14">
    <location>
        <begin position="32"/>
        <end position="184"/>
    </location>
</feature>
<feature type="region of interest" description="Disordered" evidence="13">
    <location>
        <begin position="193"/>
        <end position="217"/>
    </location>
</feature>
<comment type="subcellular location">
    <subcellularLocation>
        <location evidence="3">Cytoplasm</location>
    </subcellularLocation>
    <subcellularLocation>
        <location evidence="2">Nucleus</location>
    </subcellularLocation>
</comment>
<evidence type="ECO:0000256" key="13">
    <source>
        <dbReference type="SAM" id="MobiDB-lite"/>
    </source>
</evidence>
<keyword evidence="16" id="KW-1185">Reference proteome</keyword>